<protein>
    <submittedName>
        <fullName evidence="1">Uncharacterized protein</fullName>
    </submittedName>
</protein>
<proteinExistence type="predicted"/>
<name>A0A1G6AM78_9BACT</name>
<evidence type="ECO:0000313" key="2">
    <source>
        <dbReference type="Proteomes" id="UP000198771"/>
    </source>
</evidence>
<dbReference type="AlphaFoldDB" id="A0A1G6AM78"/>
<sequence length="45" mass="5044">MKNCKTACFVFCAREACKFSVIKDLNAEAMRLAATIKKNFEELGV</sequence>
<dbReference type="Proteomes" id="UP000198771">
    <property type="component" value="Unassembled WGS sequence"/>
</dbReference>
<evidence type="ECO:0000313" key="1">
    <source>
        <dbReference type="EMBL" id="SDB09499.1"/>
    </source>
</evidence>
<keyword evidence="2" id="KW-1185">Reference proteome</keyword>
<dbReference type="EMBL" id="FMXO01000002">
    <property type="protein sequence ID" value="SDB09499.1"/>
    <property type="molecule type" value="Genomic_DNA"/>
</dbReference>
<accession>A0A1G6AM78</accession>
<gene>
    <name evidence="1" type="ORF">SAMN05660653_00486</name>
</gene>
<reference evidence="1 2" key="1">
    <citation type="submission" date="2016-10" db="EMBL/GenBank/DDBJ databases">
        <authorList>
            <person name="de Groot N.N."/>
        </authorList>
    </citation>
    <scope>NUCLEOTIDE SEQUENCE [LARGE SCALE GENOMIC DNA]</scope>
    <source>
        <strain evidence="1 2">ASO4-2</strain>
    </source>
</reference>
<organism evidence="1 2">
    <name type="scientific">Desulfonatronum thiosulfatophilum</name>
    <dbReference type="NCBI Taxonomy" id="617002"/>
    <lineage>
        <taxon>Bacteria</taxon>
        <taxon>Pseudomonadati</taxon>
        <taxon>Thermodesulfobacteriota</taxon>
        <taxon>Desulfovibrionia</taxon>
        <taxon>Desulfovibrionales</taxon>
        <taxon>Desulfonatronaceae</taxon>
        <taxon>Desulfonatronum</taxon>
    </lineage>
</organism>